<proteinExistence type="predicted"/>
<dbReference type="AlphaFoldDB" id="A0A7C8M553"/>
<keyword evidence="3" id="KW-1185">Reference proteome</keyword>
<organism evidence="2 3">
    <name type="scientific">Massariosphaeria phaeospora</name>
    <dbReference type="NCBI Taxonomy" id="100035"/>
    <lineage>
        <taxon>Eukaryota</taxon>
        <taxon>Fungi</taxon>
        <taxon>Dikarya</taxon>
        <taxon>Ascomycota</taxon>
        <taxon>Pezizomycotina</taxon>
        <taxon>Dothideomycetes</taxon>
        <taxon>Pleosporomycetidae</taxon>
        <taxon>Pleosporales</taxon>
        <taxon>Pleosporales incertae sedis</taxon>
        <taxon>Massariosphaeria</taxon>
    </lineage>
</organism>
<evidence type="ECO:0000259" key="1">
    <source>
        <dbReference type="Pfam" id="PF24864"/>
    </source>
</evidence>
<dbReference type="InterPro" id="IPR056632">
    <property type="entry name" value="DUF7730"/>
</dbReference>
<reference evidence="2 3" key="1">
    <citation type="submission" date="2020-01" db="EMBL/GenBank/DDBJ databases">
        <authorList>
            <consortium name="DOE Joint Genome Institute"/>
            <person name="Haridas S."/>
            <person name="Albert R."/>
            <person name="Binder M."/>
            <person name="Bloem J."/>
            <person name="Labutti K."/>
            <person name="Salamov A."/>
            <person name="Andreopoulos B."/>
            <person name="Baker S.E."/>
            <person name="Barry K."/>
            <person name="Bills G."/>
            <person name="Bluhm B.H."/>
            <person name="Cannon C."/>
            <person name="Castanera R."/>
            <person name="Culley D.E."/>
            <person name="Daum C."/>
            <person name="Ezra D."/>
            <person name="Gonzalez J.B."/>
            <person name="Henrissat B."/>
            <person name="Kuo A."/>
            <person name="Liang C."/>
            <person name="Lipzen A."/>
            <person name="Lutzoni F."/>
            <person name="Magnuson J."/>
            <person name="Mondo S."/>
            <person name="Nolan M."/>
            <person name="Ohm R."/>
            <person name="Pangilinan J."/>
            <person name="Park H.-J.H."/>
            <person name="Ramirez L."/>
            <person name="Alfaro M."/>
            <person name="Sun H."/>
            <person name="Tritt A."/>
            <person name="Yoshinaga Y."/>
            <person name="Zwiers L.-H.L."/>
            <person name="Turgeon B.G."/>
            <person name="Goodwin S.B."/>
            <person name="Spatafora J.W."/>
            <person name="Crous P.W."/>
            <person name="Grigoriev I.V."/>
        </authorList>
    </citation>
    <scope>NUCLEOTIDE SEQUENCE [LARGE SCALE GENOMIC DNA]</scope>
    <source>
        <strain evidence="2 3">CBS 611.86</strain>
    </source>
</reference>
<feature type="domain" description="DUF7730" evidence="1">
    <location>
        <begin position="83"/>
        <end position="332"/>
    </location>
</feature>
<protein>
    <recommendedName>
        <fullName evidence="1">DUF7730 domain-containing protein</fullName>
    </recommendedName>
</protein>
<name>A0A7C8M553_9PLEO</name>
<dbReference type="OrthoDB" id="3801532at2759"/>
<dbReference type="EMBL" id="JAADJZ010000013">
    <property type="protein sequence ID" value="KAF2870740.1"/>
    <property type="molecule type" value="Genomic_DNA"/>
</dbReference>
<dbReference type="Pfam" id="PF24864">
    <property type="entry name" value="DUF7730"/>
    <property type="match status" value="1"/>
</dbReference>
<sequence>MRPIRKICLDTLEVVCEALWKQYQKTSVHKKRKAHRVRKREEERRQKRLQELSPPLVVERDYALSLSEEMDSGVLMRKCLLSPQTDCLLLRLPMELRLAVYEEMFGQEEVHVMRRDDKLHSFRCRATAQHKSHDAGHGYNKVAQCGGGFESFRPLGLGVLPLLQSCRMIYSELVPLLYSEPTFFFHSLNTMLAFSGTSLPQRFHAITSIRIDGTCEPIPENWALESAMQPLNFHSRHESLASLPVRNPFPSFHIDHEPLLWTAACAVLARMAALRKLKMSLTCQCFRKLSAEVIDKAVLGPLVELGKKKQFQEFLVNVNWKGVENWDVGDGCPFVLSRDPRHLPPCWARGCYEQEGIRELKGRYISCLIC</sequence>
<evidence type="ECO:0000313" key="2">
    <source>
        <dbReference type="EMBL" id="KAF2870740.1"/>
    </source>
</evidence>
<dbReference type="Proteomes" id="UP000481861">
    <property type="component" value="Unassembled WGS sequence"/>
</dbReference>
<dbReference type="PANTHER" id="PTHR38790">
    <property type="entry name" value="2EXR DOMAIN-CONTAINING PROTEIN-RELATED"/>
    <property type="match status" value="1"/>
</dbReference>
<comment type="caution">
    <text evidence="2">The sequence shown here is derived from an EMBL/GenBank/DDBJ whole genome shotgun (WGS) entry which is preliminary data.</text>
</comment>
<gene>
    <name evidence="2" type="ORF">BDV95DRAFT_595445</name>
</gene>
<accession>A0A7C8M553</accession>
<evidence type="ECO:0000313" key="3">
    <source>
        <dbReference type="Proteomes" id="UP000481861"/>
    </source>
</evidence>